<organism evidence="2">
    <name type="scientific">Mycobacterium xenopi 4042</name>
    <dbReference type="NCBI Taxonomy" id="1299334"/>
    <lineage>
        <taxon>Bacteria</taxon>
        <taxon>Bacillati</taxon>
        <taxon>Actinomycetota</taxon>
        <taxon>Actinomycetes</taxon>
        <taxon>Mycobacteriales</taxon>
        <taxon>Mycobacteriaceae</taxon>
        <taxon>Mycobacterium</taxon>
    </lineage>
</organism>
<reference evidence="2" key="1">
    <citation type="submission" date="2014-01" db="EMBL/GenBank/DDBJ databases">
        <authorList>
            <person name="Brown-Elliot B."/>
            <person name="Wallace R."/>
            <person name="Lenaerts A."/>
            <person name="Ordway D."/>
            <person name="DeGroote M.A."/>
            <person name="Parker T."/>
            <person name="Sizemore C."/>
            <person name="Tallon L.J."/>
            <person name="Sadzewicz L.K."/>
            <person name="Sengamalay N."/>
            <person name="Fraser C.M."/>
            <person name="Hine E."/>
            <person name="Shefchek K.A."/>
            <person name="Das S.P."/>
            <person name="Tettelin H."/>
        </authorList>
    </citation>
    <scope>NUCLEOTIDE SEQUENCE [LARGE SCALE GENOMIC DNA]</scope>
    <source>
        <strain evidence="2">4042</strain>
    </source>
</reference>
<dbReference type="AlphaFoldDB" id="X8DYY0"/>
<evidence type="ECO:0000256" key="1">
    <source>
        <dbReference type="SAM" id="MobiDB-lite"/>
    </source>
</evidence>
<dbReference type="PATRIC" id="fig|1299334.3.peg.872"/>
<accession>X8DYY0</accession>
<comment type="caution">
    <text evidence="2">The sequence shown here is derived from an EMBL/GenBank/DDBJ whole genome shotgun (WGS) entry which is preliminary data.</text>
</comment>
<dbReference type="EMBL" id="JAOB01000011">
    <property type="protein sequence ID" value="EUA73201.1"/>
    <property type="molecule type" value="Genomic_DNA"/>
</dbReference>
<proteinExistence type="predicted"/>
<protein>
    <submittedName>
        <fullName evidence="2">HhH-GPD superbase excision DNA repair family protein</fullName>
    </submittedName>
</protein>
<evidence type="ECO:0000313" key="2">
    <source>
        <dbReference type="EMBL" id="EUA73201.1"/>
    </source>
</evidence>
<name>X8DYY0_MYCXE</name>
<gene>
    <name evidence="2" type="ORF">I553_9357</name>
</gene>
<sequence length="117" mass="12388">MAKRIQELAQVIADRYAGDAAAVWTAGDPTARAAETAQGAARLRRAESTYFLGVAGKQYGVTPEGWRAAAGDYGKSGTHMSVADVVDARSLAQVRSHKKQMKAAKTAAPTLRRKVAT</sequence>
<feature type="region of interest" description="Disordered" evidence="1">
    <location>
        <begin position="97"/>
        <end position="117"/>
    </location>
</feature>